<dbReference type="Pfam" id="PF12079">
    <property type="entry name" value="DUF3558"/>
    <property type="match status" value="1"/>
</dbReference>
<dbReference type="RefSeq" id="WP_101377032.1">
    <property type="nucleotide sequence ID" value="NZ_CP061007.1"/>
</dbReference>
<dbReference type="STRING" id="994479.GCA_000194155_00762"/>
<dbReference type="AlphaFoldDB" id="A0A2N3Y8M9"/>
<reference evidence="2" key="1">
    <citation type="submission" date="2017-12" db="EMBL/GenBank/DDBJ databases">
        <title>Sequencing the genomes of 1000 Actinobacteria strains.</title>
        <authorList>
            <person name="Klenk H.-P."/>
        </authorList>
    </citation>
    <scope>NUCLEOTIDE SEQUENCE [LARGE SCALE GENOMIC DNA]</scope>
    <source>
        <strain evidence="2">DSM 44228</strain>
    </source>
</reference>
<evidence type="ECO:0000313" key="2">
    <source>
        <dbReference type="EMBL" id="PKW19245.1"/>
    </source>
</evidence>
<dbReference type="EMBL" id="PJNB01000001">
    <property type="protein sequence ID" value="PKW19245.1"/>
    <property type="molecule type" value="Genomic_DNA"/>
</dbReference>
<evidence type="ECO:0000256" key="1">
    <source>
        <dbReference type="SAM" id="SignalP"/>
    </source>
</evidence>
<keyword evidence="1" id="KW-0732">Signal</keyword>
<organism evidence="2 3">
    <name type="scientific">Saccharopolyspora spinosa</name>
    <dbReference type="NCBI Taxonomy" id="60894"/>
    <lineage>
        <taxon>Bacteria</taxon>
        <taxon>Bacillati</taxon>
        <taxon>Actinomycetota</taxon>
        <taxon>Actinomycetes</taxon>
        <taxon>Pseudonocardiales</taxon>
        <taxon>Pseudonocardiaceae</taxon>
        <taxon>Saccharopolyspora</taxon>
    </lineage>
</organism>
<gene>
    <name evidence="2" type="ORF">A8926_7408</name>
</gene>
<sequence length="193" mass="20052">MTVHTTRATLAVTASLLTVGLAGCAAPPGTPEPTANGEATSAARDPLHIDKPKSLRAIADPCQLLTPAQLQHLNAGTPESGQSQWGQAECTWRNQQLRINIAPDTVQGQGLRWMAKTAGDGNGNPNAEVNGYPAVHYGISSGSCGTYVGTSDKELFLVNFQTGSEGKGNPEYADPCAMADRIAGLVLENVPSA</sequence>
<proteinExistence type="predicted"/>
<keyword evidence="3" id="KW-1185">Reference proteome</keyword>
<feature type="chain" id="PRO_5014768914" evidence="1">
    <location>
        <begin position="26"/>
        <end position="193"/>
    </location>
</feature>
<feature type="signal peptide" evidence="1">
    <location>
        <begin position="1"/>
        <end position="25"/>
    </location>
</feature>
<comment type="caution">
    <text evidence="2">The sequence shown here is derived from an EMBL/GenBank/DDBJ whole genome shotgun (WGS) entry which is preliminary data.</text>
</comment>
<dbReference type="InterPro" id="IPR024520">
    <property type="entry name" value="DUF3558"/>
</dbReference>
<protein>
    <submittedName>
        <fullName evidence="2">Uncharacterized protein DUF3558</fullName>
    </submittedName>
</protein>
<evidence type="ECO:0000313" key="3">
    <source>
        <dbReference type="Proteomes" id="UP000233786"/>
    </source>
</evidence>
<name>A0A2N3Y8M9_SACSN</name>
<dbReference type="OrthoDB" id="3695377at2"/>
<dbReference type="Proteomes" id="UP000233786">
    <property type="component" value="Unassembled WGS sequence"/>
</dbReference>
<dbReference type="PROSITE" id="PS51257">
    <property type="entry name" value="PROKAR_LIPOPROTEIN"/>
    <property type="match status" value="1"/>
</dbReference>
<accession>A0A2N3Y8M9</accession>